<reference evidence="18 19" key="1">
    <citation type="submission" date="2016-10" db="EMBL/GenBank/DDBJ databases">
        <title>Proteomics and genomics reveal pathogen-plant mechanisms compatible with a hemibiotrophic lifestyle of Diplodia corticola.</title>
        <authorList>
            <person name="Fernandes I."/>
            <person name="De Jonge R."/>
            <person name="Van De Peer Y."/>
            <person name="Devreese B."/>
            <person name="Alves A."/>
            <person name="Esteves A.C."/>
        </authorList>
    </citation>
    <scope>NUCLEOTIDE SEQUENCE [LARGE SCALE GENOMIC DNA]</scope>
    <source>
        <strain evidence="18 19">CBS 112549</strain>
    </source>
</reference>
<comment type="pathway">
    <text evidence="1 13">Amino-acid biosynthesis; L-serine biosynthesis; L-serine from 3-phospho-D-glycerate: step 1/3.</text>
</comment>
<dbReference type="PANTHER" id="PTHR42938">
    <property type="entry name" value="FORMATE DEHYDROGENASE 1"/>
    <property type="match status" value="1"/>
</dbReference>
<evidence type="ECO:0000259" key="17">
    <source>
        <dbReference type="Pfam" id="PF19304"/>
    </source>
</evidence>
<feature type="domain" description="D-isomer specific 2-hydroxyacid dehydrogenase catalytic" evidence="15">
    <location>
        <begin position="18"/>
        <end position="330"/>
    </location>
</feature>
<keyword evidence="7 13" id="KW-0028">Amino-acid biosynthesis</keyword>
<dbReference type="PROSITE" id="PS00670">
    <property type="entry name" value="D_2_HYDROXYACID_DH_2"/>
    <property type="match status" value="1"/>
</dbReference>
<keyword evidence="11 13" id="KW-0718">Serine biosynthesis</keyword>
<keyword evidence="6" id="KW-0597">Phosphoprotein</keyword>
<dbReference type="GO" id="GO:0051287">
    <property type="term" value="F:NAD binding"/>
    <property type="evidence" value="ECO:0007669"/>
    <property type="project" value="UniProtKB-UniRule"/>
</dbReference>
<protein>
    <recommendedName>
        <fullName evidence="5 13">D-3-phosphoglycerate dehydrogenase</fullName>
        <ecNumber evidence="4 13">1.1.1.95</ecNumber>
    </recommendedName>
</protein>
<evidence type="ECO:0000256" key="1">
    <source>
        <dbReference type="ARBA" id="ARBA00005216"/>
    </source>
</evidence>
<dbReference type="PROSITE" id="PS00671">
    <property type="entry name" value="D_2_HYDROXYACID_DH_3"/>
    <property type="match status" value="1"/>
</dbReference>
<evidence type="ECO:0000259" key="15">
    <source>
        <dbReference type="Pfam" id="PF00389"/>
    </source>
</evidence>
<dbReference type="EMBL" id="MNUE01000010">
    <property type="protein sequence ID" value="OJD36697.1"/>
    <property type="molecule type" value="Genomic_DNA"/>
</dbReference>
<comment type="similarity">
    <text evidence="2 13">Belongs to the D-isomer specific 2-hydroxyacid dehydrogenase family.</text>
</comment>
<feature type="region of interest" description="Disordered" evidence="14">
    <location>
        <begin position="440"/>
        <end position="514"/>
    </location>
</feature>
<feature type="domain" description="D-isomer specific 2-hydroxyacid dehydrogenase NAD-binding" evidence="16">
    <location>
        <begin position="119"/>
        <end position="298"/>
    </location>
</feature>
<dbReference type="FunFam" id="3.30.1330.90:FF:000003">
    <property type="entry name" value="D-3-phosphoglycerate dehydrogenase"/>
    <property type="match status" value="1"/>
</dbReference>
<evidence type="ECO:0000256" key="2">
    <source>
        <dbReference type="ARBA" id="ARBA00005854"/>
    </source>
</evidence>
<dbReference type="PANTHER" id="PTHR42938:SF22">
    <property type="entry name" value="D-3-PHOSPHOGLYCERATE DEHYDROGENASE"/>
    <property type="match status" value="1"/>
</dbReference>
<dbReference type="InterPro" id="IPR045626">
    <property type="entry name" value="PGDH_ASB_dom"/>
</dbReference>
<dbReference type="InterPro" id="IPR006139">
    <property type="entry name" value="D-isomer_2_OHA_DH_cat_dom"/>
</dbReference>
<evidence type="ECO:0000313" key="18">
    <source>
        <dbReference type="EMBL" id="OJD36697.1"/>
    </source>
</evidence>
<dbReference type="GO" id="GO:0004617">
    <property type="term" value="F:phosphoglycerate dehydrogenase activity"/>
    <property type="evidence" value="ECO:0007669"/>
    <property type="project" value="UniProtKB-EC"/>
</dbReference>
<evidence type="ECO:0000256" key="9">
    <source>
        <dbReference type="ARBA" id="ARBA00023002"/>
    </source>
</evidence>
<comment type="catalytic activity">
    <reaction evidence="12 13">
        <text>(2R)-3-phosphoglycerate + NAD(+) = 3-phosphooxypyruvate + NADH + H(+)</text>
        <dbReference type="Rhea" id="RHEA:12641"/>
        <dbReference type="ChEBI" id="CHEBI:15378"/>
        <dbReference type="ChEBI" id="CHEBI:18110"/>
        <dbReference type="ChEBI" id="CHEBI:57540"/>
        <dbReference type="ChEBI" id="CHEBI:57945"/>
        <dbReference type="ChEBI" id="CHEBI:58272"/>
        <dbReference type="EC" id="1.1.1.95"/>
    </reaction>
</comment>
<evidence type="ECO:0000313" key="19">
    <source>
        <dbReference type="Proteomes" id="UP000183809"/>
    </source>
</evidence>
<evidence type="ECO:0000256" key="12">
    <source>
        <dbReference type="ARBA" id="ARBA00048731"/>
    </source>
</evidence>
<proteinExistence type="inferred from homology"/>
<dbReference type="AlphaFoldDB" id="A0A1J9R847"/>
<evidence type="ECO:0000256" key="10">
    <source>
        <dbReference type="ARBA" id="ARBA00023027"/>
    </source>
</evidence>
<evidence type="ECO:0000256" key="6">
    <source>
        <dbReference type="ARBA" id="ARBA00022553"/>
    </source>
</evidence>
<dbReference type="SUPFAM" id="SSF51735">
    <property type="entry name" value="NAD(P)-binding Rossmann-fold domains"/>
    <property type="match status" value="1"/>
</dbReference>
<dbReference type="STRING" id="236234.A0A1J9R847"/>
<evidence type="ECO:0000259" key="16">
    <source>
        <dbReference type="Pfam" id="PF02826"/>
    </source>
</evidence>
<accession>A0A1J9R847</accession>
<dbReference type="Proteomes" id="UP000183809">
    <property type="component" value="Unassembled WGS sequence"/>
</dbReference>
<gene>
    <name evidence="18" type="ORF">BKCO1_1000050</name>
</gene>
<evidence type="ECO:0000256" key="8">
    <source>
        <dbReference type="ARBA" id="ARBA00022990"/>
    </source>
</evidence>
<evidence type="ECO:0000256" key="7">
    <source>
        <dbReference type="ARBA" id="ARBA00022605"/>
    </source>
</evidence>
<keyword evidence="10 13" id="KW-0520">NAD</keyword>
<dbReference type="Pfam" id="PF02826">
    <property type="entry name" value="2-Hacid_dh_C"/>
    <property type="match status" value="1"/>
</dbReference>
<dbReference type="RefSeq" id="XP_020132957.1">
    <property type="nucleotide sequence ID" value="XM_020269405.1"/>
</dbReference>
<dbReference type="CDD" id="cd12173">
    <property type="entry name" value="PGDH_4"/>
    <property type="match status" value="1"/>
</dbReference>
<dbReference type="Pfam" id="PF19304">
    <property type="entry name" value="PGDH_inter"/>
    <property type="match status" value="1"/>
</dbReference>
<name>A0A1J9R847_9PEZI</name>
<keyword evidence="19" id="KW-1185">Reference proteome</keyword>
<keyword evidence="8" id="KW-0007">Acetylation</keyword>
<dbReference type="NCBIfam" id="TIGR01327">
    <property type="entry name" value="PGDH"/>
    <property type="match status" value="1"/>
</dbReference>
<dbReference type="FunFam" id="3.40.50.720:FF:000021">
    <property type="entry name" value="D-3-phosphoglycerate dehydrogenase"/>
    <property type="match status" value="1"/>
</dbReference>
<evidence type="ECO:0000256" key="5">
    <source>
        <dbReference type="ARBA" id="ARBA00021582"/>
    </source>
</evidence>
<feature type="compositionally biased region" description="Low complexity" evidence="14">
    <location>
        <begin position="467"/>
        <end position="478"/>
    </location>
</feature>
<evidence type="ECO:0000256" key="3">
    <source>
        <dbReference type="ARBA" id="ARBA00011881"/>
    </source>
</evidence>
<dbReference type="UniPathway" id="UPA00135">
    <property type="reaction ID" value="UER00196"/>
</dbReference>
<dbReference type="Gene3D" id="3.30.70.260">
    <property type="match status" value="1"/>
</dbReference>
<dbReference type="GO" id="GO:0006564">
    <property type="term" value="P:L-serine biosynthetic process"/>
    <property type="evidence" value="ECO:0007669"/>
    <property type="project" value="UniProtKB-KW"/>
</dbReference>
<comment type="caution">
    <text evidence="18">The sequence shown here is derived from an EMBL/GenBank/DDBJ whole genome shotgun (WGS) entry which is preliminary data.</text>
</comment>
<dbReference type="GeneID" id="31009664"/>
<sequence length="639" mass="66683">MPMPTLPSNGAETPRPKILVPEKLSPDGLALLQENFEVHERKGLSPDQLKEIIPDYQALIVRSETKVTADLLSVATKLKVVARAGVGVDNVDVESATKHGVIVVNSPSGNIGAAAEHTIALMMAVARNIGDACASLKAGKWERSRLVGIELKGKTLAIVGAGKVGITVARIANGFGMKVIAYDPYANAQIAAAASVELKDSLDELLTAADFFTIHTPLIASTKGMIGTKELSRMKPTARLLNVARGGVIDEAALLSALEAGTVAGAAIDVFTTEPPAPGSPAAQLVAHPKVVATPHLGASTVEAQENVSIDVCEQVTAILAGDLPRSAVNAPLILPEEYRTLQPFVTLVERMGSLYTQHYSAQQRRHHASSSSSSSFRTTFELTYHGHLATLNTTKPLFAALIKGLLGPITEQGSGGPNVNIVNAELVAKERGILINERRARADDDEGEASSGFASSITLRARPSRRASSVSHSGGVRPSFTRGNTGGGGQQQQQQHRRADSAITDEPGSDAVGADDQVIQGFVSANTPHISRLDRFATAANFVPKGTMLICRNFDSCGKIGFVGNRLGAAGVNISSMIVAPLVQQQEGEKKGGAGEGGGEEAASEALMILGVDGPVGEEVVRSLIGGEGVLEASVVTF</sequence>
<organism evidence="18 19">
    <name type="scientific">Diplodia corticola</name>
    <dbReference type="NCBI Taxonomy" id="236234"/>
    <lineage>
        <taxon>Eukaryota</taxon>
        <taxon>Fungi</taxon>
        <taxon>Dikarya</taxon>
        <taxon>Ascomycota</taxon>
        <taxon>Pezizomycotina</taxon>
        <taxon>Dothideomycetes</taxon>
        <taxon>Dothideomycetes incertae sedis</taxon>
        <taxon>Botryosphaeriales</taxon>
        <taxon>Botryosphaeriaceae</taxon>
        <taxon>Diplodia</taxon>
    </lineage>
</organism>
<dbReference type="Gene3D" id="3.40.50.720">
    <property type="entry name" value="NAD(P)-binding Rossmann-like Domain"/>
    <property type="match status" value="2"/>
</dbReference>
<dbReference type="InterPro" id="IPR036291">
    <property type="entry name" value="NAD(P)-bd_dom_sf"/>
</dbReference>
<dbReference type="Pfam" id="PF00389">
    <property type="entry name" value="2-Hacid_dh"/>
    <property type="match status" value="1"/>
</dbReference>
<dbReference type="EC" id="1.1.1.95" evidence="4 13"/>
<dbReference type="InterPro" id="IPR006140">
    <property type="entry name" value="D-isomer_DH_NAD-bd"/>
</dbReference>
<evidence type="ECO:0000256" key="13">
    <source>
        <dbReference type="RuleBase" id="RU363003"/>
    </source>
</evidence>
<feature type="domain" description="D-3-phosphoglycerate dehydrogenase ASB" evidence="17">
    <location>
        <begin position="342"/>
        <end position="469"/>
    </location>
</feature>
<dbReference type="InterPro" id="IPR029009">
    <property type="entry name" value="ASB_dom_sf"/>
</dbReference>
<dbReference type="InterPro" id="IPR029752">
    <property type="entry name" value="D-isomer_DH_CS1"/>
</dbReference>
<dbReference type="OrthoDB" id="16820at2759"/>
<dbReference type="Gene3D" id="3.30.1330.90">
    <property type="entry name" value="D-3-phosphoglycerate dehydrogenase, domain 3"/>
    <property type="match status" value="1"/>
</dbReference>
<keyword evidence="9 13" id="KW-0560">Oxidoreductase</keyword>
<comment type="subunit">
    <text evidence="3">Homotetramer.</text>
</comment>
<dbReference type="SUPFAM" id="SSF143548">
    <property type="entry name" value="Serine metabolism enzymes domain"/>
    <property type="match status" value="1"/>
</dbReference>
<dbReference type="SUPFAM" id="SSF52283">
    <property type="entry name" value="Formate/glycerate dehydrogenase catalytic domain-like"/>
    <property type="match status" value="1"/>
</dbReference>
<dbReference type="PROSITE" id="PS00065">
    <property type="entry name" value="D_2_HYDROXYACID_DH_1"/>
    <property type="match status" value="1"/>
</dbReference>
<evidence type="ECO:0000256" key="11">
    <source>
        <dbReference type="ARBA" id="ARBA00023299"/>
    </source>
</evidence>
<evidence type="ECO:0000256" key="4">
    <source>
        <dbReference type="ARBA" id="ARBA00013143"/>
    </source>
</evidence>
<dbReference type="InterPro" id="IPR029753">
    <property type="entry name" value="D-isomer_DH_CS"/>
</dbReference>
<evidence type="ECO:0000256" key="14">
    <source>
        <dbReference type="SAM" id="MobiDB-lite"/>
    </source>
</evidence>
<dbReference type="InterPro" id="IPR006236">
    <property type="entry name" value="PGDH"/>
</dbReference>